<evidence type="ECO:0000313" key="2">
    <source>
        <dbReference type="Proteomes" id="UP001162480"/>
    </source>
</evidence>
<gene>
    <name evidence="1" type="ORF">OCTVUL_1B012200</name>
</gene>
<keyword evidence="2" id="KW-1185">Reference proteome</keyword>
<dbReference type="AlphaFoldDB" id="A0AA36F6Y2"/>
<evidence type="ECO:0000313" key="1">
    <source>
        <dbReference type="EMBL" id="CAI9726485.1"/>
    </source>
</evidence>
<name>A0AA36F6Y2_OCTVU</name>
<proteinExistence type="predicted"/>
<protein>
    <submittedName>
        <fullName evidence="1">Uncharacterized protein</fullName>
    </submittedName>
</protein>
<accession>A0AA36F6Y2</accession>
<reference evidence="1" key="1">
    <citation type="submission" date="2023-08" db="EMBL/GenBank/DDBJ databases">
        <authorList>
            <person name="Alioto T."/>
            <person name="Alioto T."/>
            <person name="Gomez Garrido J."/>
        </authorList>
    </citation>
    <scope>NUCLEOTIDE SEQUENCE</scope>
</reference>
<dbReference type="Proteomes" id="UP001162480">
    <property type="component" value="Chromosome 8"/>
</dbReference>
<organism evidence="1 2">
    <name type="scientific">Octopus vulgaris</name>
    <name type="common">Common octopus</name>
    <dbReference type="NCBI Taxonomy" id="6645"/>
    <lineage>
        <taxon>Eukaryota</taxon>
        <taxon>Metazoa</taxon>
        <taxon>Spiralia</taxon>
        <taxon>Lophotrochozoa</taxon>
        <taxon>Mollusca</taxon>
        <taxon>Cephalopoda</taxon>
        <taxon>Coleoidea</taxon>
        <taxon>Octopodiformes</taxon>
        <taxon>Octopoda</taxon>
        <taxon>Incirrata</taxon>
        <taxon>Octopodidae</taxon>
        <taxon>Octopus</taxon>
    </lineage>
</organism>
<sequence>MVSNGKSALRIDSVISHLCLSSHFSIGFSYLQIKNRETNRTKPFDVNYVRRHYRHECHKWKDSAREVKPVSSISFCQTATAE</sequence>
<dbReference type="EMBL" id="OX597821">
    <property type="protein sequence ID" value="CAI9726485.1"/>
    <property type="molecule type" value="Genomic_DNA"/>
</dbReference>